<organism evidence="1 2">
    <name type="scientific">Dactylosporangium salmoneum</name>
    <dbReference type="NCBI Taxonomy" id="53361"/>
    <lineage>
        <taxon>Bacteria</taxon>
        <taxon>Bacillati</taxon>
        <taxon>Actinomycetota</taxon>
        <taxon>Actinomycetes</taxon>
        <taxon>Micromonosporales</taxon>
        <taxon>Micromonosporaceae</taxon>
        <taxon>Dactylosporangium</taxon>
    </lineage>
</organism>
<evidence type="ECO:0000313" key="1">
    <source>
        <dbReference type="EMBL" id="GAA2372365.1"/>
    </source>
</evidence>
<sequence length="73" mass="8017">MVSCGTPAPLMDLHMGHARHTVQEAYEHVTPEMVTRLLETLTGVWEALAARRALNPRSPVQVLDRLLTGEGKG</sequence>
<dbReference type="EMBL" id="BAAARV010000073">
    <property type="protein sequence ID" value="GAA2372365.1"/>
    <property type="molecule type" value="Genomic_DNA"/>
</dbReference>
<gene>
    <name evidence="1" type="ORF">GCM10010170_074620</name>
</gene>
<evidence type="ECO:0000313" key="2">
    <source>
        <dbReference type="Proteomes" id="UP001501444"/>
    </source>
</evidence>
<protein>
    <submittedName>
        <fullName evidence="1">Uncharacterized protein</fullName>
    </submittedName>
</protein>
<name>A0ABP5U8R5_9ACTN</name>
<keyword evidence="2" id="KW-1185">Reference proteome</keyword>
<reference evidence="2" key="1">
    <citation type="journal article" date="2019" name="Int. J. Syst. Evol. Microbiol.">
        <title>The Global Catalogue of Microorganisms (GCM) 10K type strain sequencing project: providing services to taxonomists for standard genome sequencing and annotation.</title>
        <authorList>
            <consortium name="The Broad Institute Genomics Platform"/>
            <consortium name="The Broad Institute Genome Sequencing Center for Infectious Disease"/>
            <person name="Wu L."/>
            <person name="Ma J."/>
        </authorList>
    </citation>
    <scope>NUCLEOTIDE SEQUENCE [LARGE SCALE GENOMIC DNA]</scope>
    <source>
        <strain evidence="2">JCM 3272</strain>
    </source>
</reference>
<comment type="caution">
    <text evidence="1">The sequence shown here is derived from an EMBL/GenBank/DDBJ whole genome shotgun (WGS) entry which is preliminary data.</text>
</comment>
<proteinExistence type="predicted"/>
<accession>A0ABP5U8R5</accession>
<dbReference type="Proteomes" id="UP001501444">
    <property type="component" value="Unassembled WGS sequence"/>
</dbReference>
<dbReference type="RefSeq" id="WP_344617327.1">
    <property type="nucleotide sequence ID" value="NZ_BAAARV010000073.1"/>
</dbReference>